<evidence type="ECO:0000259" key="1">
    <source>
        <dbReference type="Pfam" id="PF07883"/>
    </source>
</evidence>
<evidence type="ECO:0000313" key="2">
    <source>
        <dbReference type="EMBL" id="GAA1550004.1"/>
    </source>
</evidence>
<reference evidence="2 3" key="1">
    <citation type="journal article" date="2019" name="Int. J. Syst. Evol. Microbiol.">
        <title>The Global Catalogue of Microorganisms (GCM) 10K type strain sequencing project: providing services to taxonomists for standard genome sequencing and annotation.</title>
        <authorList>
            <consortium name="The Broad Institute Genomics Platform"/>
            <consortium name="The Broad Institute Genome Sequencing Center for Infectious Disease"/>
            <person name="Wu L."/>
            <person name="Ma J."/>
        </authorList>
    </citation>
    <scope>NUCLEOTIDE SEQUENCE [LARGE SCALE GENOMIC DNA]</scope>
    <source>
        <strain evidence="2 3">JCM 13319</strain>
    </source>
</reference>
<proteinExistence type="predicted"/>
<dbReference type="Proteomes" id="UP001501791">
    <property type="component" value="Unassembled WGS sequence"/>
</dbReference>
<keyword evidence="3" id="KW-1185">Reference proteome</keyword>
<dbReference type="InterPro" id="IPR011051">
    <property type="entry name" value="RmlC_Cupin_sf"/>
</dbReference>
<protein>
    <recommendedName>
        <fullName evidence="1">Cupin type-2 domain-containing protein</fullName>
    </recommendedName>
</protein>
<dbReference type="SUPFAM" id="SSF51182">
    <property type="entry name" value="RmlC-like cupins"/>
    <property type="match status" value="1"/>
</dbReference>
<dbReference type="InterPro" id="IPR014710">
    <property type="entry name" value="RmlC-like_jellyroll"/>
</dbReference>
<dbReference type="RefSeq" id="WP_346036384.1">
    <property type="nucleotide sequence ID" value="NZ_BAAALY010000012.1"/>
</dbReference>
<name>A0ABN2C061_9MICO</name>
<evidence type="ECO:0000313" key="3">
    <source>
        <dbReference type="Proteomes" id="UP001501791"/>
    </source>
</evidence>
<accession>A0ABN2C061</accession>
<dbReference type="InterPro" id="IPR053146">
    <property type="entry name" value="QDO-like"/>
</dbReference>
<dbReference type="CDD" id="cd02208">
    <property type="entry name" value="cupin_RmlC-like"/>
    <property type="match status" value="1"/>
</dbReference>
<comment type="caution">
    <text evidence="2">The sequence shown here is derived from an EMBL/GenBank/DDBJ whole genome shotgun (WGS) entry which is preliminary data.</text>
</comment>
<dbReference type="InterPro" id="IPR013096">
    <property type="entry name" value="Cupin_2"/>
</dbReference>
<organism evidence="2 3">
    <name type="scientific">Brevibacterium picturae</name>
    <dbReference type="NCBI Taxonomy" id="260553"/>
    <lineage>
        <taxon>Bacteria</taxon>
        <taxon>Bacillati</taxon>
        <taxon>Actinomycetota</taxon>
        <taxon>Actinomycetes</taxon>
        <taxon>Micrococcales</taxon>
        <taxon>Brevibacteriaceae</taxon>
        <taxon>Brevibacterium</taxon>
    </lineage>
</organism>
<gene>
    <name evidence="2" type="ORF">GCM10009691_25730</name>
</gene>
<dbReference type="PANTHER" id="PTHR36440:SF1">
    <property type="entry name" value="PUTATIVE (AFU_ORTHOLOGUE AFUA_8G07350)-RELATED"/>
    <property type="match status" value="1"/>
</dbReference>
<dbReference type="EMBL" id="BAAALY010000012">
    <property type="protein sequence ID" value="GAA1550004.1"/>
    <property type="molecule type" value="Genomic_DNA"/>
</dbReference>
<dbReference type="PANTHER" id="PTHR36440">
    <property type="entry name" value="PUTATIVE (AFU_ORTHOLOGUE AFUA_8G07350)-RELATED"/>
    <property type="match status" value="1"/>
</dbReference>
<dbReference type="Pfam" id="PF07883">
    <property type="entry name" value="Cupin_2"/>
    <property type="match status" value="1"/>
</dbReference>
<feature type="domain" description="Cupin type-2" evidence="1">
    <location>
        <begin position="38"/>
        <end position="92"/>
    </location>
</feature>
<dbReference type="Gene3D" id="2.60.120.10">
    <property type="entry name" value="Jelly Rolls"/>
    <property type="match status" value="1"/>
</dbReference>
<sequence>MGSEELLFRDGHSVRFVEQSFDGDGEFLRIEHRWPSVGRMAGPHWHPELTERFRVVRGSVRFRIDGRDHIATPGQTLTVGPRRVHQFWNEETGLVLDHEVRPPLCHRQMFELWHRLDFEGKTTRAGMPRNPLDLGLLWELQDGYLAKIPVTVQRAVLGGLARIARKRRNFGSRPRPS</sequence>